<dbReference type="AlphaFoldDB" id="A0A2G8RQU1"/>
<dbReference type="InterPro" id="IPR007740">
    <property type="entry name" value="Ribosomal_mL49"/>
</dbReference>
<dbReference type="Proteomes" id="UP000230002">
    <property type="component" value="Unassembled WGS sequence"/>
</dbReference>
<keyword evidence="4" id="KW-0496">Mitochondrion</keyword>
<dbReference type="PANTHER" id="PTHR13477:SF0">
    <property type="entry name" value="LARGE RIBOSOMAL SUBUNIT PROTEIN ML49"/>
    <property type="match status" value="1"/>
</dbReference>
<evidence type="ECO:0000256" key="7">
    <source>
        <dbReference type="SAM" id="MobiDB-lite"/>
    </source>
</evidence>
<evidence type="ECO:0000256" key="1">
    <source>
        <dbReference type="ARBA" id="ARBA00004173"/>
    </source>
</evidence>
<dbReference type="OrthoDB" id="19439at2759"/>
<dbReference type="GO" id="GO:0003735">
    <property type="term" value="F:structural constituent of ribosome"/>
    <property type="evidence" value="ECO:0007669"/>
    <property type="project" value="InterPro"/>
</dbReference>
<accession>A0A2G8RQU1</accession>
<comment type="similarity">
    <text evidence="2">Belongs to the mitochondrion-specific ribosomal protein mL49 family.</text>
</comment>
<sequence length="144" mass="15828">MLNSLARPFLAIPARQARFYSELVSATSSAAVRPAPSDPLPPTTPYHPISQAPGDLPYLVRRNTKGSIPVYTDIRNGGTKYLVLIRNVEGNVNALADDLTSTLFPAGSNEAERMKIQISRQSHVVLSGGRWKNDVIRWLVQKGF</sequence>
<evidence type="ECO:0000313" key="9">
    <source>
        <dbReference type="Proteomes" id="UP000230002"/>
    </source>
</evidence>
<feature type="compositionally biased region" description="Pro residues" evidence="7">
    <location>
        <begin position="36"/>
        <end position="45"/>
    </location>
</feature>
<evidence type="ECO:0000256" key="4">
    <source>
        <dbReference type="ARBA" id="ARBA00023128"/>
    </source>
</evidence>
<dbReference type="STRING" id="1077348.A0A2G8RQU1"/>
<dbReference type="GO" id="GO:0006412">
    <property type="term" value="P:translation"/>
    <property type="evidence" value="ECO:0007669"/>
    <property type="project" value="InterPro"/>
</dbReference>
<dbReference type="GO" id="GO:0005762">
    <property type="term" value="C:mitochondrial large ribosomal subunit"/>
    <property type="evidence" value="ECO:0007669"/>
    <property type="project" value="TreeGrafter"/>
</dbReference>
<dbReference type="PANTHER" id="PTHR13477">
    <property type="entry name" value="MITOCHONDRIAL 39S RIBOSOMAL PROTEIN L49"/>
    <property type="match status" value="1"/>
</dbReference>
<evidence type="ECO:0000313" key="8">
    <source>
        <dbReference type="EMBL" id="PIL23872.1"/>
    </source>
</evidence>
<name>A0A2G8RQU1_9APHY</name>
<dbReference type="Pfam" id="PF05046">
    <property type="entry name" value="Img2"/>
    <property type="match status" value="1"/>
</dbReference>
<evidence type="ECO:0000256" key="5">
    <source>
        <dbReference type="ARBA" id="ARBA00023274"/>
    </source>
</evidence>
<comment type="subcellular location">
    <subcellularLocation>
        <location evidence="1">Mitochondrion</location>
    </subcellularLocation>
</comment>
<protein>
    <recommendedName>
        <fullName evidence="6">Large ribosomal subunit protein mL49</fullName>
    </recommendedName>
</protein>
<keyword evidence="5" id="KW-0687">Ribonucleoprotein</keyword>
<evidence type="ECO:0000256" key="6">
    <source>
        <dbReference type="ARBA" id="ARBA00035191"/>
    </source>
</evidence>
<gene>
    <name evidence="8" type="ORF">GSI_13623</name>
</gene>
<keyword evidence="3" id="KW-0689">Ribosomal protein</keyword>
<dbReference type="Gene3D" id="3.30.780.10">
    <property type="entry name" value="SUI1-like domain"/>
    <property type="match status" value="1"/>
</dbReference>
<evidence type="ECO:0000256" key="3">
    <source>
        <dbReference type="ARBA" id="ARBA00022980"/>
    </source>
</evidence>
<organism evidence="8 9">
    <name type="scientific">Ganoderma sinense ZZ0214-1</name>
    <dbReference type="NCBI Taxonomy" id="1077348"/>
    <lineage>
        <taxon>Eukaryota</taxon>
        <taxon>Fungi</taxon>
        <taxon>Dikarya</taxon>
        <taxon>Basidiomycota</taxon>
        <taxon>Agaricomycotina</taxon>
        <taxon>Agaricomycetes</taxon>
        <taxon>Polyporales</taxon>
        <taxon>Polyporaceae</taxon>
        <taxon>Ganoderma</taxon>
    </lineage>
</organism>
<reference evidence="8 9" key="1">
    <citation type="journal article" date="2015" name="Sci. Rep.">
        <title>Chromosome-level genome map provides insights into diverse defense mechanisms in the medicinal fungus Ganoderma sinense.</title>
        <authorList>
            <person name="Zhu Y."/>
            <person name="Xu J."/>
            <person name="Sun C."/>
            <person name="Zhou S."/>
            <person name="Xu H."/>
            <person name="Nelson D.R."/>
            <person name="Qian J."/>
            <person name="Song J."/>
            <person name="Luo H."/>
            <person name="Xiang L."/>
            <person name="Li Y."/>
            <person name="Xu Z."/>
            <person name="Ji A."/>
            <person name="Wang L."/>
            <person name="Lu S."/>
            <person name="Hayward A."/>
            <person name="Sun W."/>
            <person name="Li X."/>
            <person name="Schwartz D.C."/>
            <person name="Wang Y."/>
            <person name="Chen S."/>
        </authorList>
    </citation>
    <scope>NUCLEOTIDE SEQUENCE [LARGE SCALE GENOMIC DNA]</scope>
    <source>
        <strain evidence="8 9">ZZ0214-1</strain>
    </source>
</reference>
<evidence type="ECO:0000256" key="2">
    <source>
        <dbReference type="ARBA" id="ARBA00005677"/>
    </source>
</evidence>
<comment type="caution">
    <text evidence="8">The sequence shown here is derived from an EMBL/GenBank/DDBJ whole genome shotgun (WGS) entry which is preliminary data.</text>
</comment>
<feature type="region of interest" description="Disordered" evidence="7">
    <location>
        <begin position="31"/>
        <end position="52"/>
    </location>
</feature>
<proteinExistence type="inferred from homology"/>
<keyword evidence="9" id="KW-1185">Reference proteome</keyword>
<dbReference type="EMBL" id="AYKW01000067">
    <property type="protein sequence ID" value="PIL23872.1"/>
    <property type="molecule type" value="Genomic_DNA"/>
</dbReference>